<evidence type="ECO:0000256" key="1">
    <source>
        <dbReference type="SAM" id="SignalP"/>
    </source>
</evidence>
<evidence type="ECO:0000313" key="3">
    <source>
        <dbReference type="Proteomes" id="UP000323632"/>
    </source>
</evidence>
<dbReference type="Proteomes" id="UP000323632">
    <property type="component" value="Unassembled WGS sequence"/>
</dbReference>
<reference evidence="2 3" key="1">
    <citation type="submission" date="2019-09" db="EMBL/GenBank/DDBJ databases">
        <title>Genome sequence and assembly of Taibaiella sp.</title>
        <authorList>
            <person name="Chhetri G."/>
        </authorList>
    </citation>
    <scope>NUCLEOTIDE SEQUENCE [LARGE SCALE GENOMIC DNA]</scope>
    <source>
        <strain evidence="2 3">KVB11</strain>
    </source>
</reference>
<dbReference type="AlphaFoldDB" id="A0A5M6CI17"/>
<evidence type="ECO:0000313" key="2">
    <source>
        <dbReference type="EMBL" id="KAA5534851.1"/>
    </source>
</evidence>
<proteinExistence type="predicted"/>
<name>A0A5M6CI17_9BACT</name>
<organism evidence="2 3">
    <name type="scientific">Taibaiella lutea</name>
    <dbReference type="NCBI Taxonomy" id="2608001"/>
    <lineage>
        <taxon>Bacteria</taxon>
        <taxon>Pseudomonadati</taxon>
        <taxon>Bacteroidota</taxon>
        <taxon>Chitinophagia</taxon>
        <taxon>Chitinophagales</taxon>
        <taxon>Chitinophagaceae</taxon>
        <taxon>Taibaiella</taxon>
    </lineage>
</organism>
<evidence type="ECO:0008006" key="4">
    <source>
        <dbReference type="Google" id="ProtNLM"/>
    </source>
</evidence>
<keyword evidence="3" id="KW-1185">Reference proteome</keyword>
<keyword evidence="1" id="KW-0732">Signal</keyword>
<sequence length="368" mass="40298">MKRTFKLSVLALLMLNTNYLFAQWDGSAPPVNTYTQSNVGIGTVPGPVSDARLHILTNADPASNYSLNLIPGFLIQRNLYTSGFGIPPNVSNIMEIWSQHYPSGAPSFGNQLKFVVDNNGQLGLNKKPGRTLDVGGEANIDGSVTIGEVGAAGSPSSDMLTVNGNMTLTQPVDSRWRYIRSRSNSGVLYLAANTESSDGSTIELSGPNASGREGQVRFISYGPEATGGGVQFWNFDPTTTIWRSHMRVLSNGKVAIGPETLPTPGDYKLYVDGGILTQRIKVALPSDATNWSDFVFDNDYELMPLCDVEKYIEQNNHLPEIPSTAEVHKEGLDLAQMDAKLLQKVEELTLYLIQQQKEIEELRKKLKN</sequence>
<feature type="signal peptide" evidence="1">
    <location>
        <begin position="1"/>
        <end position="22"/>
    </location>
</feature>
<dbReference type="RefSeq" id="WP_150032530.1">
    <property type="nucleotide sequence ID" value="NZ_VWSH01000002.1"/>
</dbReference>
<gene>
    <name evidence="2" type="ORF">F0919_09620</name>
</gene>
<dbReference type="EMBL" id="VWSH01000002">
    <property type="protein sequence ID" value="KAA5534851.1"/>
    <property type="molecule type" value="Genomic_DNA"/>
</dbReference>
<feature type="chain" id="PRO_5024392684" description="BZIP transcription factor" evidence="1">
    <location>
        <begin position="23"/>
        <end position="368"/>
    </location>
</feature>
<protein>
    <recommendedName>
        <fullName evidence="4">BZIP transcription factor</fullName>
    </recommendedName>
</protein>
<accession>A0A5M6CI17</accession>
<comment type="caution">
    <text evidence="2">The sequence shown here is derived from an EMBL/GenBank/DDBJ whole genome shotgun (WGS) entry which is preliminary data.</text>
</comment>